<reference evidence="3" key="1">
    <citation type="journal article" date="2019" name="Int. J. Syst. Evol. Microbiol.">
        <title>The Global Catalogue of Microorganisms (GCM) 10K type strain sequencing project: providing services to taxonomists for standard genome sequencing and annotation.</title>
        <authorList>
            <consortium name="The Broad Institute Genomics Platform"/>
            <consortium name="The Broad Institute Genome Sequencing Center for Infectious Disease"/>
            <person name="Wu L."/>
            <person name="Ma J."/>
        </authorList>
    </citation>
    <scope>NUCLEOTIDE SEQUENCE [LARGE SCALE GENOMIC DNA]</scope>
    <source>
        <strain evidence="3">CCM 8939</strain>
    </source>
</reference>
<proteinExistence type="predicted"/>
<protein>
    <recommendedName>
        <fullName evidence="1">Glycosyl transferase family 1 domain-containing protein</fullName>
    </recommendedName>
</protein>
<dbReference type="CDD" id="cd03801">
    <property type="entry name" value="GT4_PimA-like"/>
    <property type="match status" value="1"/>
</dbReference>
<dbReference type="Gene3D" id="3.40.50.2000">
    <property type="entry name" value="Glycogen Phosphorylase B"/>
    <property type="match status" value="2"/>
</dbReference>
<evidence type="ECO:0000313" key="2">
    <source>
        <dbReference type="EMBL" id="GGI29294.1"/>
    </source>
</evidence>
<organism evidence="2 3">
    <name type="scientific">Pedobacter mendelii</name>
    <dbReference type="NCBI Taxonomy" id="1908240"/>
    <lineage>
        <taxon>Bacteria</taxon>
        <taxon>Pseudomonadati</taxon>
        <taxon>Bacteroidota</taxon>
        <taxon>Sphingobacteriia</taxon>
        <taxon>Sphingobacteriales</taxon>
        <taxon>Sphingobacteriaceae</taxon>
        <taxon>Pedobacter</taxon>
    </lineage>
</organism>
<dbReference type="EMBL" id="BMDJ01000016">
    <property type="protein sequence ID" value="GGI29294.1"/>
    <property type="molecule type" value="Genomic_DNA"/>
</dbReference>
<feature type="domain" description="Glycosyl transferase family 1" evidence="1">
    <location>
        <begin position="221"/>
        <end position="364"/>
    </location>
</feature>
<dbReference type="SUPFAM" id="SSF53756">
    <property type="entry name" value="UDP-Glycosyltransferase/glycogen phosphorylase"/>
    <property type="match status" value="1"/>
</dbReference>
<comment type="caution">
    <text evidence="2">The sequence shown here is derived from an EMBL/GenBank/DDBJ whole genome shotgun (WGS) entry which is preliminary data.</text>
</comment>
<keyword evidence="3" id="KW-1185">Reference proteome</keyword>
<evidence type="ECO:0000313" key="3">
    <source>
        <dbReference type="Proteomes" id="UP000645390"/>
    </source>
</evidence>
<sequence length="400" mass="45277">MHKQQEMRKTNTKKNICIISSCSEDWGGSEELWGKTVPYLIEEGLKITVYKTFVNQQHPEFKKLASLGVKFENIDIVKPFLVRNANKIIDKFTQLSGDSEPFSFYNNPWVNNLIKSFKKNKPDFAIISQGINFDGLSYAYACNKLAIPYVLIVQKAVDFYWPAGGDRPQMTRLLKEAKACYFVSKHNLNLTEEQFGTRLENSKVIFNPQKIGNIHPFPPITGEVKLACVGRLFLLDKGQDILIRILSRKRWQDRNLSVTFIGKGNDENGLKDLASLLNVKKIVFKGQVEDIDSLWKDFHALVLPSRSEGLPLSMVEAMAAGRPVIVSKSGGNTELIEENVTGFSGLPFEDTFEEAMERAYRRLDEWKEIGKKAAAYIAKSVPKKPEKDFAAEIISLIKTS</sequence>
<name>A0ABQ2BPB7_9SPHI</name>
<dbReference type="Pfam" id="PF00534">
    <property type="entry name" value="Glycos_transf_1"/>
    <property type="match status" value="1"/>
</dbReference>
<accession>A0ABQ2BPB7</accession>
<gene>
    <name evidence="2" type="ORF">GCM10008119_36910</name>
</gene>
<dbReference type="PANTHER" id="PTHR12526:SF638">
    <property type="entry name" value="SPORE COAT PROTEIN SA"/>
    <property type="match status" value="1"/>
</dbReference>
<dbReference type="Proteomes" id="UP000645390">
    <property type="component" value="Unassembled WGS sequence"/>
</dbReference>
<dbReference type="InterPro" id="IPR001296">
    <property type="entry name" value="Glyco_trans_1"/>
</dbReference>
<evidence type="ECO:0000259" key="1">
    <source>
        <dbReference type="Pfam" id="PF00534"/>
    </source>
</evidence>
<dbReference type="PANTHER" id="PTHR12526">
    <property type="entry name" value="GLYCOSYLTRANSFERASE"/>
    <property type="match status" value="1"/>
</dbReference>